<dbReference type="CDD" id="cd03017">
    <property type="entry name" value="PRX_BCP"/>
    <property type="match status" value="1"/>
</dbReference>
<organism evidence="13 14">
    <name type="scientific">Brooklawnia cerclae</name>
    <dbReference type="NCBI Taxonomy" id="349934"/>
    <lineage>
        <taxon>Bacteria</taxon>
        <taxon>Bacillati</taxon>
        <taxon>Actinomycetota</taxon>
        <taxon>Actinomycetes</taxon>
        <taxon>Propionibacteriales</taxon>
        <taxon>Propionibacteriaceae</taxon>
        <taxon>Brooklawnia</taxon>
    </lineage>
</organism>
<protein>
    <recommendedName>
        <fullName evidence="2">thioredoxin-dependent peroxiredoxin</fullName>
        <ecNumber evidence="2">1.11.1.24</ecNumber>
    </recommendedName>
    <alternativeName>
        <fullName evidence="10">Bacterioferritin comigratory protein</fullName>
    </alternativeName>
    <alternativeName>
        <fullName evidence="8">Thioredoxin peroxidase</fullName>
    </alternativeName>
</protein>
<sequence>MTQLAAGDAAPPFTLPDAEGRDISLSDFKGRKVVVYFYPAAMTPGCTTEAIDFTQARDDFLEAGIDVVGISPDSPDKIQKFRTRKDLKVTLLSDENRQVISAYGAWGTKVLYGKPVDGVLRSTFLVDVDEQGVGTIELAQYNVRATGHVDRLRRDLGLLHI</sequence>
<evidence type="ECO:0000256" key="9">
    <source>
        <dbReference type="ARBA" id="ARBA00038489"/>
    </source>
</evidence>
<feature type="domain" description="Thioredoxin" evidence="12">
    <location>
        <begin position="4"/>
        <end position="161"/>
    </location>
</feature>
<gene>
    <name evidence="13" type="ORF">FB473_000680</name>
</gene>
<accession>A0ABX0SDD6</accession>
<dbReference type="SUPFAM" id="SSF52833">
    <property type="entry name" value="Thioredoxin-like"/>
    <property type="match status" value="1"/>
</dbReference>
<dbReference type="PROSITE" id="PS51352">
    <property type="entry name" value="THIOREDOXIN_2"/>
    <property type="match status" value="1"/>
</dbReference>
<dbReference type="InterPro" id="IPR000866">
    <property type="entry name" value="AhpC/TSA"/>
</dbReference>
<dbReference type="NCBIfam" id="NF006960">
    <property type="entry name" value="PRK09437.1"/>
    <property type="match status" value="1"/>
</dbReference>
<dbReference type="Gene3D" id="3.40.30.10">
    <property type="entry name" value="Glutaredoxin"/>
    <property type="match status" value="1"/>
</dbReference>
<keyword evidence="7" id="KW-0676">Redox-active center</keyword>
<keyword evidence="4" id="KW-0049">Antioxidant</keyword>
<dbReference type="GO" id="GO:0004601">
    <property type="term" value="F:peroxidase activity"/>
    <property type="evidence" value="ECO:0007669"/>
    <property type="project" value="UniProtKB-KW"/>
</dbReference>
<evidence type="ECO:0000256" key="4">
    <source>
        <dbReference type="ARBA" id="ARBA00022862"/>
    </source>
</evidence>
<comment type="catalytic activity">
    <reaction evidence="11">
        <text>a hydroperoxide + [thioredoxin]-dithiol = an alcohol + [thioredoxin]-disulfide + H2O</text>
        <dbReference type="Rhea" id="RHEA:62620"/>
        <dbReference type="Rhea" id="RHEA-COMP:10698"/>
        <dbReference type="Rhea" id="RHEA-COMP:10700"/>
        <dbReference type="ChEBI" id="CHEBI:15377"/>
        <dbReference type="ChEBI" id="CHEBI:29950"/>
        <dbReference type="ChEBI" id="CHEBI:30879"/>
        <dbReference type="ChEBI" id="CHEBI:35924"/>
        <dbReference type="ChEBI" id="CHEBI:50058"/>
        <dbReference type="EC" id="1.11.1.24"/>
    </reaction>
</comment>
<evidence type="ECO:0000256" key="8">
    <source>
        <dbReference type="ARBA" id="ARBA00032824"/>
    </source>
</evidence>
<evidence type="ECO:0000313" key="14">
    <source>
        <dbReference type="Proteomes" id="UP000749311"/>
    </source>
</evidence>
<evidence type="ECO:0000259" key="12">
    <source>
        <dbReference type="PROSITE" id="PS51352"/>
    </source>
</evidence>
<keyword evidence="5 13" id="KW-0560">Oxidoreductase</keyword>
<dbReference type="RefSeq" id="WP_167164851.1">
    <property type="nucleotide sequence ID" value="NZ_BAAAOO010000002.1"/>
</dbReference>
<evidence type="ECO:0000256" key="6">
    <source>
        <dbReference type="ARBA" id="ARBA00023157"/>
    </source>
</evidence>
<dbReference type="Pfam" id="PF00578">
    <property type="entry name" value="AhpC-TSA"/>
    <property type="match status" value="1"/>
</dbReference>
<dbReference type="InterPro" id="IPR050924">
    <property type="entry name" value="Peroxiredoxin_BCP/PrxQ"/>
</dbReference>
<dbReference type="EMBL" id="JAAMOZ010000001">
    <property type="protein sequence ID" value="NIH56035.1"/>
    <property type="molecule type" value="Genomic_DNA"/>
</dbReference>
<dbReference type="PANTHER" id="PTHR42801">
    <property type="entry name" value="THIOREDOXIN-DEPENDENT PEROXIDE REDUCTASE"/>
    <property type="match status" value="1"/>
</dbReference>
<evidence type="ECO:0000256" key="11">
    <source>
        <dbReference type="ARBA" id="ARBA00049091"/>
    </source>
</evidence>
<reference evidence="13 14" key="1">
    <citation type="submission" date="2020-02" db="EMBL/GenBank/DDBJ databases">
        <title>Sequencing the genomes of 1000 actinobacteria strains.</title>
        <authorList>
            <person name="Klenk H.-P."/>
        </authorList>
    </citation>
    <scope>NUCLEOTIDE SEQUENCE [LARGE SCALE GENOMIC DNA]</scope>
    <source>
        <strain evidence="13 14">DSM 19609</strain>
    </source>
</reference>
<dbReference type="InterPro" id="IPR036249">
    <property type="entry name" value="Thioredoxin-like_sf"/>
</dbReference>
<evidence type="ECO:0000256" key="3">
    <source>
        <dbReference type="ARBA" id="ARBA00022559"/>
    </source>
</evidence>
<evidence type="ECO:0000256" key="2">
    <source>
        <dbReference type="ARBA" id="ARBA00013017"/>
    </source>
</evidence>
<name>A0ABX0SDD6_9ACTN</name>
<dbReference type="PANTHER" id="PTHR42801:SF4">
    <property type="entry name" value="AHPC_TSA FAMILY PROTEIN"/>
    <property type="match status" value="1"/>
</dbReference>
<keyword evidence="6" id="KW-1015">Disulfide bond</keyword>
<keyword evidence="14" id="KW-1185">Reference proteome</keyword>
<proteinExistence type="inferred from homology"/>
<evidence type="ECO:0000256" key="7">
    <source>
        <dbReference type="ARBA" id="ARBA00023284"/>
    </source>
</evidence>
<evidence type="ECO:0000313" key="13">
    <source>
        <dbReference type="EMBL" id="NIH56035.1"/>
    </source>
</evidence>
<comment type="caution">
    <text evidence="13">The sequence shown here is derived from an EMBL/GenBank/DDBJ whole genome shotgun (WGS) entry which is preliminary data.</text>
</comment>
<evidence type="ECO:0000256" key="1">
    <source>
        <dbReference type="ARBA" id="ARBA00003330"/>
    </source>
</evidence>
<dbReference type="Proteomes" id="UP000749311">
    <property type="component" value="Unassembled WGS sequence"/>
</dbReference>
<evidence type="ECO:0000256" key="5">
    <source>
        <dbReference type="ARBA" id="ARBA00023002"/>
    </source>
</evidence>
<keyword evidence="3 13" id="KW-0575">Peroxidase</keyword>
<dbReference type="InterPro" id="IPR013766">
    <property type="entry name" value="Thioredoxin_domain"/>
</dbReference>
<comment type="similarity">
    <text evidence="9">Belongs to the peroxiredoxin family. BCP/PrxQ subfamily.</text>
</comment>
<comment type="function">
    <text evidence="1">Thiol-specific peroxidase that catalyzes the reduction of hydrogen peroxide and organic hydroperoxides to water and alcohols, respectively. Plays a role in cell protection against oxidative stress by detoxifying peroxides and as sensor of hydrogen peroxide-mediated signaling events.</text>
</comment>
<evidence type="ECO:0000256" key="10">
    <source>
        <dbReference type="ARBA" id="ARBA00041373"/>
    </source>
</evidence>
<dbReference type="EC" id="1.11.1.24" evidence="2"/>